<dbReference type="AlphaFoldDB" id="A0A6S6SQV2"/>
<sequence length="163" mass="18568">MKLLTADEVLSTLKDKDAFVNINESEDSWHESEDKYINALFGWRVNLIGSEYADIEEGSYKCVVSSLHNGIDTSEVIFEAIIKEDNAEYVFDGVGEIEAYIDTLFGLCVWNKPTIKEMSTSILVMNEIRDIKYEYELDDTFGLECEMREVSYSLAMSVLEKGV</sequence>
<accession>A0A6S6SQV2</accession>
<dbReference type="EMBL" id="CACVAS010000047">
    <property type="protein sequence ID" value="CAA6807950.1"/>
    <property type="molecule type" value="Genomic_DNA"/>
</dbReference>
<protein>
    <submittedName>
        <fullName evidence="1">Uncharacterized protein</fullName>
    </submittedName>
</protein>
<proteinExistence type="predicted"/>
<name>A0A6S6SQV2_9BACT</name>
<gene>
    <name evidence="1" type="ORF">HELGO_WM3357</name>
</gene>
<evidence type="ECO:0000313" key="1">
    <source>
        <dbReference type="EMBL" id="CAA6807950.1"/>
    </source>
</evidence>
<reference evidence="1" key="1">
    <citation type="submission" date="2020-01" db="EMBL/GenBank/DDBJ databases">
        <authorList>
            <person name="Meier V. D."/>
            <person name="Meier V D."/>
        </authorList>
    </citation>
    <scope>NUCLEOTIDE SEQUENCE</scope>
    <source>
        <strain evidence="1">HLG_WM_MAG_01</strain>
    </source>
</reference>
<organism evidence="1">
    <name type="scientific">uncultured Sulfurovum sp</name>
    <dbReference type="NCBI Taxonomy" id="269237"/>
    <lineage>
        <taxon>Bacteria</taxon>
        <taxon>Pseudomonadati</taxon>
        <taxon>Campylobacterota</taxon>
        <taxon>Epsilonproteobacteria</taxon>
        <taxon>Campylobacterales</taxon>
        <taxon>Sulfurovaceae</taxon>
        <taxon>Sulfurovum</taxon>
        <taxon>environmental samples</taxon>
    </lineage>
</organism>